<dbReference type="InterPro" id="IPR020904">
    <property type="entry name" value="Sc_DH/Rdtase_CS"/>
</dbReference>
<dbReference type="PROSITE" id="PS00061">
    <property type="entry name" value="ADH_SHORT"/>
    <property type="match status" value="1"/>
</dbReference>
<sequence length="264" mass="27157">MTIYDKLSLVGKSALVTGAGSEVGIGFASALYLGELGARITIAATTARIEQRVAQLTAKGIDAVGFVGDLTDPEVAEELIRVARAAYGPVDVLVNNAGMTSKAVAGESESGSVHLLTPDAFRLSLSRNLESAFLVSRQVLPDMIRQGDGRIINIASVTGPVMAMRGEAAYAAAKAGLVGLTKSMALDYARNGITVNAVAPGWIASTSQTDGEREEGHLVPVGRSGTVAEIASAVAWLASPSAAYLTGQCLVIDGGNSIAEQRAR</sequence>
<evidence type="ECO:0000256" key="2">
    <source>
        <dbReference type="ARBA" id="ARBA00023002"/>
    </source>
</evidence>
<dbReference type="GO" id="GO:0004316">
    <property type="term" value="F:3-oxoacyl-[acyl-carrier-protein] reductase (NADPH) activity"/>
    <property type="evidence" value="ECO:0007669"/>
    <property type="project" value="UniProtKB-EC"/>
</dbReference>
<dbReference type="Pfam" id="PF13561">
    <property type="entry name" value="adh_short_C2"/>
    <property type="match status" value="1"/>
</dbReference>
<dbReference type="PANTHER" id="PTHR42879:SF2">
    <property type="entry name" value="3-OXOACYL-[ACYL-CARRIER-PROTEIN] REDUCTASE FABG"/>
    <property type="match status" value="1"/>
</dbReference>
<dbReference type="Gene3D" id="3.40.50.720">
    <property type="entry name" value="NAD(P)-binding Rossmann-like Domain"/>
    <property type="match status" value="1"/>
</dbReference>
<dbReference type="PRINTS" id="PR00080">
    <property type="entry name" value="SDRFAMILY"/>
</dbReference>
<dbReference type="InterPro" id="IPR036291">
    <property type="entry name" value="NAD(P)-bd_dom_sf"/>
</dbReference>
<dbReference type="PRINTS" id="PR00081">
    <property type="entry name" value="GDHRDH"/>
</dbReference>
<dbReference type="InterPro" id="IPR002347">
    <property type="entry name" value="SDR_fam"/>
</dbReference>
<accession>A0A1J5Q916</accession>
<organism evidence="3">
    <name type="scientific">mine drainage metagenome</name>
    <dbReference type="NCBI Taxonomy" id="410659"/>
    <lineage>
        <taxon>unclassified sequences</taxon>
        <taxon>metagenomes</taxon>
        <taxon>ecological metagenomes</taxon>
    </lineage>
</organism>
<keyword evidence="2 3" id="KW-0560">Oxidoreductase</keyword>
<reference evidence="3" key="1">
    <citation type="submission" date="2016-10" db="EMBL/GenBank/DDBJ databases">
        <title>Sequence of Gallionella enrichment culture.</title>
        <authorList>
            <person name="Poehlein A."/>
            <person name="Muehling M."/>
            <person name="Daniel R."/>
        </authorList>
    </citation>
    <scope>NUCLEOTIDE SEQUENCE</scope>
</reference>
<dbReference type="AlphaFoldDB" id="A0A1J5Q916"/>
<name>A0A1J5Q916_9ZZZZ</name>
<gene>
    <name evidence="3" type="primary">fabG_63</name>
    <name evidence="3" type="ORF">GALL_385880</name>
</gene>
<dbReference type="EMBL" id="MLJW01001176">
    <property type="protein sequence ID" value="OIQ79674.1"/>
    <property type="molecule type" value="Genomic_DNA"/>
</dbReference>
<comment type="caution">
    <text evidence="3">The sequence shown here is derived from an EMBL/GenBank/DDBJ whole genome shotgun (WGS) entry which is preliminary data.</text>
</comment>
<proteinExistence type="inferred from homology"/>
<comment type="similarity">
    <text evidence="1">Belongs to the short-chain dehydrogenases/reductases (SDR) family.</text>
</comment>
<dbReference type="GO" id="GO:0032787">
    <property type="term" value="P:monocarboxylic acid metabolic process"/>
    <property type="evidence" value="ECO:0007669"/>
    <property type="project" value="UniProtKB-ARBA"/>
</dbReference>
<protein>
    <submittedName>
        <fullName evidence="3">3-oxoacyl-[acyl-carrier-protein] reductase FabG</fullName>
        <ecNumber evidence="3">1.1.1.100</ecNumber>
    </submittedName>
</protein>
<dbReference type="FunFam" id="3.40.50.720:FF:000173">
    <property type="entry name" value="3-oxoacyl-[acyl-carrier protein] reductase"/>
    <property type="match status" value="1"/>
</dbReference>
<evidence type="ECO:0000313" key="3">
    <source>
        <dbReference type="EMBL" id="OIQ79674.1"/>
    </source>
</evidence>
<dbReference type="SUPFAM" id="SSF51735">
    <property type="entry name" value="NAD(P)-binding Rossmann-fold domains"/>
    <property type="match status" value="1"/>
</dbReference>
<dbReference type="InterPro" id="IPR050259">
    <property type="entry name" value="SDR"/>
</dbReference>
<dbReference type="EC" id="1.1.1.100" evidence="3"/>
<dbReference type="PANTHER" id="PTHR42879">
    <property type="entry name" value="3-OXOACYL-(ACYL-CARRIER-PROTEIN) REDUCTASE"/>
    <property type="match status" value="1"/>
</dbReference>
<evidence type="ECO:0000256" key="1">
    <source>
        <dbReference type="ARBA" id="ARBA00006484"/>
    </source>
</evidence>